<sequence length="90" mass="10055">MRSVTNADVGRSGRTGRVLLLDGGARFGRLFRAAIRDSIYRDGFGSCRPFDRMTPKVVVTHQQAKDKNKLIKVSSRQNGGRRNEMTAIKC</sequence>
<organism evidence="1 2">
    <name type="scientific">Plectus sambesii</name>
    <dbReference type="NCBI Taxonomy" id="2011161"/>
    <lineage>
        <taxon>Eukaryota</taxon>
        <taxon>Metazoa</taxon>
        <taxon>Ecdysozoa</taxon>
        <taxon>Nematoda</taxon>
        <taxon>Chromadorea</taxon>
        <taxon>Plectida</taxon>
        <taxon>Plectina</taxon>
        <taxon>Plectoidea</taxon>
        <taxon>Plectidae</taxon>
        <taxon>Plectus</taxon>
    </lineage>
</organism>
<evidence type="ECO:0000313" key="1">
    <source>
        <dbReference type="Proteomes" id="UP000887566"/>
    </source>
</evidence>
<keyword evidence="1" id="KW-1185">Reference proteome</keyword>
<dbReference type="Proteomes" id="UP000887566">
    <property type="component" value="Unplaced"/>
</dbReference>
<name>A0A914VPA5_9BILA</name>
<reference evidence="2" key="1">
    <citation type="submission" date="2022-11" db="UniProtKB">
        <authorList>
            <consortium name="WormBaseParasite"/>
        </authorList>
    </citation>
    <scope>IDENTIFICATION</scope>
</reference>
<protein>
    <submittedName>
        <fullName evidence="2">Uncharacterized protein</fullName>
    </submittedName>
</protein>
<proteinExistence type="predicted"/>
<evidence type="ECO:0000313" key="2">
    <source>
        <dbReference type="WBParaSite" id="PSAMB.scaffold2193size24700.g16808.t1"/>
    </source>
</evidence>
<dbReference type="WBParaSite" id="PSAMB.scaffold2193size24700.g16808.t1">
    <property type="protein sequence ID" value="PSAMB.scaffold2193size24700.g16808.t1"/>
    <property type="gene ID" value="PSAMB.scaffold2193size24700.g16808"/>
</dbReference>
<dbReference type="AlphaFoldDB" id="A0A914VPA5"/>
<accession>A0A914VPA5</accession>